<organism evidence="2">
    <name type="scientific">marine sediment metagenome</name>
    <dbReference type="NCBI Taxonomy" id="412755"/>
    <lineage>
        <taxon>unclassified sequences</taxon>
        <taxon>metagenomes</taxon>
        <taxon>ecological metagenomes</taxon>
    </lineage>
</organism>
<protein>
    <recommendedName>
        <fullName evidence="1">Chaperone DnaJ C-terminal domain-containing protein</fullName>
    </recommendedName>
</protein>
<dbReference type="InterPro" id="IPR008971">
    <property type="entry name" value="HSP40/DnaJ_pept-bd"/>
</dbReference>
<gene>
    <name evidence="2" type="ORF">LCGC14_1357060</name>
</gene>
<dbReference type="GO" id="GO:0006457">
    <property type="term" value="P:protein folding"/>
    <property type="evidence" value="ECO:0007669"/>
    <property type="project" value="InterPro"/>
</dbReference>
<dbReference type="Pfam" id="PF01556">
    <property type="entry name" value="DnaJ_C"/>
    <property type="match status" value="1"/>
</dbReference>
<dbReference type="SUPFAM" id="SSF49493">
    <property type="entry name" value="HSP40/DnaJ peptide-binding domain"/>
    <property type="match status" value="1"/>
</dbReference>
<name>A0A0F9MPK0_9ZZZZ</name>
<reference evidence="2" key="1">
    <citation type="journal article" date="2015" name="Nature">
        <title>Complex archaea that bridge the gap between prokaryotes and eukaryotes.</title>
        <authorList>
            <person name="Spang A."/>
            <person name="Saw J.H."/>
            <person name="Jorgensen S.L."/>
            <person name="Zaremba-Niedzwiedzka K."/>
            <person name="Martijn J."/>
            <person name="Lind A.E."/>
            <person name="van Eijk R."/>
            <person name="Schleper C."/>
            <person name="Guy L."/>
            <person name="Ettema T.J."/>
        </authorList>
    </citation>
    <scope>NUCLEOTIDE SEQUENCE</scope>
</reference>
<sequence length="69" mass="7635">GMGLMMTLPVAYKHLRDGGKLRISIFGNKITIDIPPKPSMQRMVVVPGKGMPVGNGHRGQLYIKLDLKY</sequence>
<accession>A0A0F9MPK0</accession>
<feature type="domain" description="Chaperone DnaJ C-terminal" evidence="1">
    <location>
        <begin position="4"/>
        <end position="68"/>
    </location>
</feature>
<dbReference type="Gene3D" id="2.60.260.20">
    <property type="entry name" value="Urease metallochaperone UreE, N-terminal domain"/>
    <property type="match status" value="1"/>
</dbReference>
<dbReference type="AlphaFoldDB" id="A0A0F9MPK0"/>
<feature type="non-terminal residue" evidence="2">
    <location>
        <position position="1"/>
    </location>
</feature>
<proteinExistence type="predicted"/>
<dbReference type="GO" id="GO:0051082">
    <property type="term" value="F:unfolded protein binding"/>
    <property type="evidence" value="ECO:0007669"/>
    <property type="project" value="InterPro"/>
</dbReference>
<evidence type="ECO:0000313" key="2">
    <source>
        <dbReference type="EMBL" id="KKM78730.1"/>
    </source>
</evidence>
<dbReference type="InterPro" id="IPR002939">
    <property type="entry name" value="DnaJ_C"/>
</dbReference>
<comment type="caution">
    <text evidence="2">The sequence shown here is derived from an EMBL/GenBank/DDBJ whole genome shotgun (WGS) entry which is preliminary data.</text>
</comment>
<dbReference type="EMBL" id="LAZR01008444">
    <property type="protein sequence ID" value="KKM78730.1"/>
    <property type="molecule type" value="Genomic_DNA"/>
</dbReference>
<evidence type="ECO:0000259" key="1">
    <source>
        <dbReference type="Pfam" id="PF01556"/>
    </source>
</evidence>